<comment type="caution">
    <text evidence="4">The sequence shown here is derived from an EMBL/GenBank/DDBJ whole genome shotgun (WGS) entry which is preliminary data.</text>
</comment>
<evidence type="ECO:0000313" key="4">
    <source>
        <dbReference type="EMBL" id="KAG2271991.1"/>
    </source>
</evidence>
<proteinExistence type="predicted"/>
<feature type="region of interest" description="Disordered" evidence="2">
    <location>
        <begin position="745"/>
        <end position="766"/>
    </location>
</feature>
<dbReference type="PANTHER" id="PTHR48449:SF1">
    <property type="entry name" value="DUF1985 DOMAIN-CONTAINING PROTEIN"/>
    <property type="match status" value="1"/>
</dbReference>
<feature type="compositionally biased region" description="Polar residues" evidence="2">
    <location>
        <begin position="496"/>
        <end position="528"/>
    </location>
</feature>
<reference evidence="4 5" key="1">
    <citation type="submission" date="2020-02" db="EMBL/GenBank/DDBJ databases">
        <authorList>
            <person name="Ma Q."/>
            <person name="Huang Y."/>
            <person name="Song X."/>
            <person name="Pei D."/>
        </authorList>
    </citation>
    <scope>NUCLEOTIDE SEQUENCE [LARGE SCALE GENOMIC DNA]</scope>
    <source>
        <strain evidence="4">Sxm20200214</strain>
        <tissue evidence="4">Leaf</tissue>
    </source>
</reference>
<dbReference type="Proteomes" id="UP000886595">
    <property type="component" value="Unassembled WGS sequence"/>
</dbReference>
<name>A0A8X7QKQ0_BRACI</name>
<protein>
    <recommendedName>
        <fullName evidence="3">DUF1985 domain-containing protein</fullName>
    </recommendedName>
</protein>
<gene>
    <name evidence="4" type="ORF">Bca52824_066546</name>
</gene>
<dbReference type="OrthoDB" id="1930729at2759"/>
<organism evidence="4 5">
    <name type="scientific">Brassica carinata</name>
    <name type="common">Ethiopian mustard</name>
    <name type="synonym">Abyssinian cabbage</name>
    <dbReference type="NCBI Taxonomy" id="52824"/>
    <lineage>
        <taxon>Eukaryota</taxon>
        <taxon>Viridiplantae</taxon>
        <taxon>Streptophyta</taxon>
        <taxon>Embryophyta</taxon>
        <taxon>Tracheophyta</taxon>
        <taxon>Spermatophyta</taxon>
        <taxon>Magnoliopsida</taxon>
        <taxon>eudicotyledons</taxon>
        <taxon>Gunneridae</taxon>
        <taxon>Pentapetalae</taxon>
        <taxon>rosids</taxon>
        <taxon>malvids</taxon>
        <taxon>Brassicales</taxon>
        <taxon>Brassicaceae</taxon>
        <taxon>Brassiceae</taxon>
        <taxon>Brassica</taxon>
    </lineage>
</organism>
<feature type="compositionally biased region" description="Polar residues" evidence="2">
    <location>
        <begin position="444"/>
        <end position="454"/>
    </location>
</feature>
<evidence type="ECO:0000259" key="3">
    <source>
        <dbReference type="Pfam" id="PF09331"/>
    </source>
</evidence>
<feature type="region of interest" description="Disordered" evidence="2">
    <location>
        <begin position="371"/>
        <end position="392"/>
    </location>
</feature>
<feature type="region of interest" description="Disordered" evidence="2">
    <location>
        <begin position="566"/>
        <end position="624"/>
    </location>
</feature>
<dbReference type="InterPro" id="IPR015410">
    <property type="entry name" value="DUF1985"/>
</dbReference>
<keyword evidence="5" id="KW-1185">Reference proteome</keyword>
<dbReference type="AlphaFoldDB" id="A0A8X7QKQ0"/>
<dbReference type="PANTHER" id="PTHR48449">
    <property type="entry name" value="DUF1985 DOMAIN-CONTAINING PROTEIN"/>
    <property type="match status" value="1"/>
</dbReference>
<dbReference type="EMBL" id="JAAMPC010000013">
    <property type="protein sequence ID" value="KAG2271991.1"/>
    <property type="molecule type" value="Genomic_DNA"/>
</dbReference>
<feature type="region of interest" description="Disordered" evidence="2">
    <location>
        <begin position="439"/>
        <end position="462"/>
    </location>
</feature>
<feature type="region of interest" description="Disordered" evidence="2">
    <location>
        <begin position="475"/>
        <end position="528"/>
    </location>
</feature>
<keyword evidence="1" id="KW-0175">Coiled coil</keyword>
<feature type="compositionally biased region" description="Polar residues" evidence="2">
    <location>
        <begin position="570"/>
        <end position="581"/>
    </location>
</feature>
<evidence type="ECO:0000256" key="1">
    <source>
        <dbReference type="SAM" id="Coils"/>
    </source>
</evidence>
<feature type="domain" description="DUF1985" evidence="3">
    <location>
        <begin position="81"/>
        <end position="202"/>
    </location>
</feature>
<accession>A0A8X7QKQ0</accession>
<feature type="compositionally biased region" description="Basic residues" evidence="2">
    <location>
        <begin position="371"/>
        <end position="391"/>
    </location>
</feature>
<evidence type="ECO:0000313" key="5">
    <source>
        <dbReference type="Proteomes" id="UP000886595"/>
    </source>
</evidence>
<evidence type="ECO:0000256" key="2">
    <source>
        <dbReference type="SAM" id="MobiDB-lite"/>
    </source>
</evidence>
<dbReference type="Pfam" id="PF09331">
    <property type="entry name" value="DUF1985"/>
    <property type="match status" value="1"/>
</dbReference>
<feature type="coiled-coil region" evidence="1">
    <location>
        <begin position="407"/>
        <end position="434"/>
    </location>
</feature>
<sequence>MTDTGASSRPDRRLPERLFEPNRFPTKRLIVYSKPDILCLVRNVLRGSDEFEVIRNSCFGRLFDIPARQSPVSHKLLHSLLCRHVVSLQEYTLWPVVDGSPFRFSLAEFHTVTETLLRTLSSRNILSHDSQVTIADIGHMLETDKTLPSDKRLRLALIMIVDGVLIAHKQVAKPTLHYVHMVDNLDSFLKFPWGHESFLKTITCMKPPTDATDPVGALAQVLQQTTYRLTGFALALQLVAMKAIPLLATKIPAPYYNLTLLDLDEGHLPPHGSIHLEDFLTVEADTQVSATKIASQIWQLRVTPLIPLAENAPSWGNETSDERVVYMESLIAENHQFHLFDWPGGDTSNPEFIFKPAVPTVHRKHTVPKKQPLKVNKTPKKRASSARKQKRISNYFKPNVGDAPHTNEWLEAKIKEHDIAIAQLQSDNRRLRRKLFRNHKKQSCKLTSETTGSQPKAADHTTMNAIDELSPKKKTIQETTSVHPCLDDHNPAYYNAGSTPQAQPQPTKLSQVSSQENSPHSPSGETISPFVSQYNAQRFSANRGDITTDEADLIINSVIKSMEQAHPSLSPMSPHNNSTHHYSPKTTTMPQTSTPPSPLKTPKSRTPLTSTTKQQHTNHDQPTKDIEICSAPPRLYPVNLSLNHIASIPTRISHVRKPVAIQTPRQLGFVAHATTVNAFASQATSKTTSKTSTSDQVSTNTKDYNVLERFRLSNSTCLLEHSDPLLEATSALVYVSDSSPSKKFPAHVPEPLKNCQHTYPPAQRNT</sequence>